<dbReference type="InterPro" id="IPR014908">
    <property type="entry name" value="Nucleoporin_Nup133/Nup155_N"/>
</dbReference>
<keyword evidence="5" id="KW-0653">Protein transport</keyword>
<feature type="region of interest" description="Disordered" evidence="8">
    <location>
        <begin position="1354"/>
        <end position="1379"/>
    </location>
</feature>
<evidence type="ECO:0000256" key="6">
    <source>
        <dbReference type="ARBA" id="ARBA00023010"/>
    </source>
</evidence>
<feature type="region of interest" description="Disordered" evidence="8">
    <location>
        <begin position="1"/>
        <end position="106"/>
    </location>
</feature>
<evidence type="ECO:0000256" key="4">
    <source>
        <dbReference type="ARBA" id="ARBA00022816"/>
    </source>
</evidence>
<dbReference type="Gene3D" id="1.20.58.1380">
    <property type="match status" value="1"/>
</dbReference>
<keyword evidence="4" id="KW-0509">mRNA transport</keyword>
<gene>
    <name evidence="11" type="ORF">E4U60_003540</name>
</gene>
<evidence type="ECO:0000256" key="5">
    <source>
        <dbReference type="ARBA" id="ARBA00022927"/>
    </source>
</evidence>
<comment type="caution">
    <text evidence="11">The sequence shown here is derived from an EMBL/GenBank/DDBJ whole genome shotgun (WGS) entry which is preliminary data.</text>
</comment>
<dbReference type="PANTHER" id="PTHR13405:SF11">
    <property type="entry name" value="NUCLEAR PORE COMPLEX PROTEIN NUP133"/>
    <property type="match status" value="1"/>
</dbReference>
<sequence>MFSPSAVEGGPATATRSRRRQRPKSTDSLAQQPKAKRQRLPLTEQTFKNPDAQPEMIQTSSRADKVAMLAPKQDTAAAHSRADANTEQNTRAKKPKHGDRAAHKGDGSLVLTSTSAYTVSKLPAVPDRIRMDWSANQRAEIYSGQSYALRVTAAHAVIWAYTSTSQSPETFVFTFPSASKLRDPLPIGSLVPPSASSSEPGLVVIMAGSGRVIFWESISTAAAFAFVNQDRSGVEYLIPGMTSGERVIAITNAESVGFVLTFNTGRLAYMSLRDVHGRPAISVQFLRNNQKSASFGILGSLRNAFSHLSIRGDVVALRADRSTRLGERNIVALTSKGKLQALKIHRGGHNEFIGEVDVRERLVSALQENDLYSRDLPGESFEALDFTFVPKGLDAKYLQLSRLSDAMAIDSPWVQHLLLLVSLTRASVSRYALMEVIMTPDDCQIGMIRPITSYSAPMTITTFPSETINRPRIYLPRPALVAFVVFERAAVIASVAMPPDSPDSQIQSDNHLLTPSFEDVVDFREDEVYDIIGSGFEEIAPVGGEEKHVLRQKIKSPAVMLMVRGAGVIRIVTADVDKFASEQPPQISAKIKLEQDVFFGARKDSPLIFKKRQDIKFSNEQLGEAALQVSHEILSSTTNYISTLPASMEDNLQARSSALERLILHLDTLGAVLDRKTKWDLLYNAEKMHVAGLLWKRHEAFTAARPAKDKKSLIGQIVEFIHQNQKTNPVASSGELDRVRHWFINDVFRMEIFMAWSYEAIKVLYSEKLLDDDQVTMLLSEAMEMNIVAQTGAHDFRRQNLELYGLDGEQLRMGILRDGYEDMIEPWTGCSLVATSIRRLSELCDGWCKKHEESDDSVVPKRMKMHGSSFMGQMLDGLPALTDAMLISVLEYSRWITVNSNNQHDIEDFAIAYDNGRHDNTIALARAGKWEPAAAIAEKHGCLSALAVILLEHIALLEKSVDQPGLSPSQVMSVKNLRQAKKTQLEDDFTKYGEAFAFPVYECLLERHGVEAVLEFDLDTLGYKTQFLRSRPELARVSWINDVQQEKNVDHAANTLVELALKKEAQLWSKKIELSMSKLALLAEAESEVQEPNAFLGRRDEARREQQLRLVDNELIVIRIQEQIYGQVATSTHAAVDNAAALALALDAHRHNIPEKQKALFQVFSHAMENLLDHQALSPMHLIDVLTLASLRPEARFEIAHPFWMALKVANNSCRSDEVKQAKRLIWRRLFTRDDWAEINDTQLKDDREVVERLAETELFAMLSDCIRYQDPRDPFNPMKPQEALGAFTEHLDRRFHAYSEHEKSKLLETMRWEDAQLLNLMERHRLTKWVDATFEAAFAEVENTIDEATRVGVSERPSGRGGLFDQAPGVGSEDVLMT</sequence>
<evidence type="ECO:0000259" key="10">
    <source>
        <dbReference type="Pfam" id="PF08801"/>
    </source>
</evidence>
<dbReference type="Pfam" id="PF08801">
    <property type="entry name" value="Nucleoporin_N"/>
    <property type="match status" value="1"/>
</dbReference>
<keyword evidence="3" id="KW-0813">Transport</keyword>
<accession>A0A9P7MAA2</accession>
<dbReference type="InterPro" id="IPR015943">
    <property type="entry name" value="WD40/YVTN_repeat-like_dom_sf"/>
</dbReference>
<protein>
    <submittedName>
        <fullName evidence="11">Uncharacterized protein</fullName>
    </submittedName>
</protein>
<keyword evidence="7" id="KW-0539">Nucleus</keyword>
<dbReference type="PANTHER" id="PTHR13405">
    <property type="entry name" value="NUCLEAR PORE COMPLEX PROTEIN NUP133"/>
    <property type="match status" value="1"/>
</dbReference>
<evidence type="ECO:0000256" key="3">
    <source>
        <dbReference type="ARBA" id="ARBA00022448"/>
    </source>
</evidence>
<keyword evidence="6" id="KW-0811">Translocation</keyword>
<evidence type="ECO:0000259" key="9">
    <source>
        <dbReference type="Pfam" id="PF03177"/>
    </source>
</evidence>
<organism evidence="11 12">
    <name type="scientific">Claviceps pazoutovae</name>
    <dbReference type="NCBI Taxonomy" id="1649127"/>
    <lineage>
        <taxon>Eukaryota</taxon>
        <taxon>Fungi</taxon>
        <taxon>Dikarya</taxon>
        <taxon>Ascomycota</taxon>
        <taxon>Pezizomycotina</taxon>
        <taxon>Sordariomycetes</taxon>
        <taxon>Hypocreomycetidae</taxon>
        <taxon>Hypocreales</taxon>
        <taxon>Clavicipitaceae</taxon>
        <taxon>Claviceps</taxon>
    </lineage>
</organism>
<proteinExistence type="inferred from homology"/>
<dbReference type="GO" id="GO:0016973">
    <property type="term" value="P:poly(A)+ mRNA export from nucleus"/>
    <property type="evidence" value="ECO:0007669"/>
    <property type="project" value="TreeGrafter"/>
</dbReference>
<evidence type="ECO:0000256" key="2">
    <source>
        <dbReference type="ARBA" id="ARBA00005569"/>
    </source>
</evidence>
<dbReference type="GO" id="GO:0006606">
    <property type="term" value="P:protein import into nucleus"/>
    <property type="evidence" value="ECO:0007669"/>
    <property type="project" value="TreeGrafter"/>
</dbReference>
<dbReference type="Gene3D" id="2.130.10.10">
    <property type="entry name" value="YVTN repeat-like/Quinoprotein amine dehydrogenase"/>
    <property type="match status" value="1"/>
</dbReference>
<evidence type="ECO:0000256" key="8">
    <source>
        <dbReference type="SAM" id="MobiDB-lite"/>
    </source>
</evidence>
<comment type="similarity">
    <text evidence="2">Belongs to the nucleoporin Nup133 family.</text>
</comment>
<name>A0A9P7MAA2_9HYPO</name>
<evidence type="ECO:0000256" key="7">
    <source>
        <dbReference type="ARBA" id="ARBA00023242"/>
    </source>
</evidence>
<dbReference type="InterPro" id="IPR007187">
    <property type="entry name" value="Nucleoporin_Nup133/Nup155_C"/>
</dbReference>
<feature type="domain" description="Nucleoporin Nup133/Nup155-like N-terminal" evidence="10">
    <location>
        <begin position="113"/>
        <end position="570"/>
    </location>
</feature>
<keyword evidence="12" id="KW-1185">Reference proteome</keyword>
<dbReference type="EMBL" id="SRPO01000287">
    <property type="protein sequence ID" value="KAG5934803.1"/>
    <property type="molecule type" value="Genomic_DNA"/>
</dbReference>
<reference evidence="11 12" key="1">
    <citation type="journal article" date="2020" name="bioRxiv">
        <title>Whole genome comparisons of ergot fungi reveals the divergence and evolution of species within the genus Claviceps are the result of varying mechanisms driving genome evolution and host range expansion.</title>
        <authorList>
            <person name="Wyka S.A."/>
            <person name="Mondo S.J."/>
            <person name="Liu M."/>
            <person name="Dettman J."/>
            <person name="Nalam V."/>
            <person name="Broders K.D."/>
        </authorList>
    </citation>
    <scope>NUCLEOTIDE SEQUENCE [LARGE SCALE GENOMIC DNA]</scope>
    <source>
        <strain evidence="11 12">CCC 1485</strain>
    </source>
</reference>
<evidence type="ECO:0000313" key="11">
    <source>
        <dbReference type="EMBL" id="KAG5934803.1"/>
    </source>
</evidence>
<dbReference type="FunFam" id="2.130.10.10:FF:001057">
    <property type="entry name" value="Nuclear pore complex subunit Nup133, putative"/>
    <property type="match status" value="1"/>
</dbReference>
<dbReference type="Pfam" id="PF03177">
    <property type="entry name" value="Nucleoporin_C"/>
    <property type="match status" value="1"/>
</dbReference>
<dbReference type="SUPFAM" id="SSF117289">
    <property type="entry name" value="Nucleoporin domain"/>
    <property type="match status" value="1"/>
</dbReference>
<comment type="subcellular location">
    <subcellularLocation>
        <location evidence="1">Nucleus envelope</location>
    </subcellularLocation>
</comment>
<evidence type="ECO:0000256" key="1">
    <source>
        <dbReference type="ARBA" id="ARBA00004259"/>
    </source>
</evidence>
<evidence type="ECO:0000313" key="12">
    <source>
        <dbReference type="Proteomes" id="UP000706124"/>
    </source>
</evidence>
<dbReference type="OrthoDB" id="103454at2759"/>
<dbReference type="GO" id="GO:0031080">
    <property type="term" value="C:nuclear pore outer ring"/>
    <property type="evidence" value="ECO:0007669"/>
    <property type="project" value="TreeGrafter"/>
</dbReference>
<dbReference type="GO" id="GO:0017056">
    <property type="term" value="F:structural constituent of nuclear pore"/>
    <property type="evidence" value="ECO:0007669"/>
    <property type="project" value="InterPro"/>
</dbReference>
<dbReference type="Proteomes" id="UP000706124">
    <property type="component" value="Unassembled WGS sequence"/>
</dbReference>
<dbReference type="GO" id="GO:0000972">
    <property type="term" value="P:transcription-dependent tethering of RNA polymerase II gene DNA at nuclear periphery"/>
    <property type="evidence" value="ECO:0007669"/>
    <property type="project" value="TreeGrafter"/>
</dbReference>
<feature type="domain" description="Nucleoporin Nup133/Nup155-like C-terminal" evidence="9">
    <location>
        <begin position="681"/>
        <end position="1331"/>
    </location>
</feature>
<dbReference type="InterPro" id="IPR037624">
    <property type="entry name" value="Nup133-like"/>
</dbReference>